<reference evidence="2" key="1">
    <citation type="journal article" date="2022" name="Int. J. Mol. Sci.">
        <title>Draft Genome of Tanacetum Coccineum: Genomic Comparison of Closely Related Tanacetum-Family Plants.</title>
        <authorList>
            <person name="Yamashiro T."/>
            <person name="Shiraishi A."/>
            <person name="Nakayama K."/>
            <person name="Satake H."/>
        </authorList>
    </citation>
    <scope>NUCLEOTIDE SEQUENCE</scope>
</reference>
<evidence type="ECO:0000313" key="3">
    <source>
        <dbReference type="Proteomes" id="UP001151760"/>
    </source>
</evidence>
<feature type="compositionally biased region" description="Basic and acidic residues" evidence="1">
    <location>
        <begin position="324"/>
        <end position="342"/>
    </location>
</feature>
<feature type="region of interest" description="Disordered" evidence="1">
    <location>
        <begin position="273"/>
        <end position="442"/>
    </location>
</feature>
<feature type="compositionally biased region" description="Low complexity" evidence="1">
    <location>
        <begin position="277"/>
        <end position="289"/>
    </location>
</feature>
<dbReference type="Proteomes" id="UP001151760">
    <property type="component" value="Unassembled WGS sequence"/>
</dbReference>
<dbReference type="EMBL" id="BQNB010013140">
    <property type="protein sequence ID" value="GJT12334.1"/>
    <property type="molecule type" value="Genomic_DNA"/>
</dbReference>
<feature type="compositionally biased region" description="Polar residues" evidence="1">
    <location>
        <begin position="313"/>
        <end position="323"/>
    </location>
</feature>
<protein>
    <submittedName>
        <fullName evidence="2">Uncharacterized protein</fullName>
    </submittedName>
</protein>
<sequence>MLDWRLLCHRRKRHFKFIIDVIKNSTCYKAFTISAKVLEIFMQQFWYTVKKGVDFAELPDDEATFTFLLTSWFQKVSNYYNTPMHVSGTTSHLTPGELWLLSLTSVCPENADYPELIWEDFAFQIDYKQLKKGRLLTHIIKDDGFVSRLKFVRIGEYYKEYGLLIPETMLTDGIKQSESFQMFIKYSTKSDPEPAKKRTASRRVVKKKVTITADDNIVPEPDVALELGKSISLTEAAEEEAARKVHDTHARIMTEMVLEPTSRRPSGIAFRDTSTVLKNKSSNQSQKLKGTGGSSEGSGVSLGVLDESIVIPATSSEGTSTKTRVPDEEKANSEADKKDNNDYKSINLEQTDDEETDDEFVHGEEHVQDNDEETDDEFVHGDEQVNENEDGEMTNVEVEESGNGDEEVTDAAKVDAGKTEEVKDDAKKAELPPTSSSLSVSSSFGDQFLKLLSDTSLIGTAKDTTDTEINS</sequence>
<evidence type="ECO:0000256" key="1">
    <source>
        <dbReference type="SAM" id="MobiDB-lite"/>
    </source>
</evidence>
<gene>
    <name evidence="2" type="ORF">Tco_0859376</name>
</gene>
<comment type="caution">
    <text evidence="2">The sequence shown here is derived from an EMBL/GenBank/DDBJ whole genome shotgun (WGS) entry which is preliminary data.</text>
</comment>
<organism evidence="2 3">
    <name type="scientific">Tanacetum coccineum</name>
    <dbReference type="NCBI Taxonomy" id="301880"/>
    <lineage>
        <taxon>Eukaryota</taxon>
        <taxon>Viridiplantae</taxon>
        <taxon>Streptophyta</taxon>
        <taxon>Embryophyta</taxon>
        <taxon>Tracheophyta</taxon>
        <taxon>Spermatophyta</taxon>
        <taxon>Magnoliopsida</taxon>
        <taxon>eudicotyledons</taxon>
        <taxon>Gunneridae</taxon>
        <taxon>Pentapetalae</taxon>
        <taxon>asterids</taxon>
        <taxon>campanulids</taxon>
        <taxon>Asterales</taxon>
        <taxon>Asteraceae</taxon>
        <taxon>Asteroideae</taxon>
        <taxon>Anthemideae</taxon>
        <taxon>Anthemidinae</taxon>
        <taxon>Tanacetum</taxon>
    </lineage>
</organism>
<name>A0ABQ5BDJ4_9ASTR</name>
<feature type="compositionally biased region" description="Basic and acidic residues" evidence="1">
    <location>
        <begin position="410"/>
        <end position="430"/>
    </location>
</feature>
<proteinExistence type="predicted"/>
<feature type="non-terminal residue" evidence="2">
    <location>
        <position position="471"/>
    </location>
</feature>
<feature type="compositionally biased region" description="Acidic residues" evidence="1">
    <location>
        <begin position="384"/>
        <end position="409"/>
    </location>
</feature>
<reference evidence="2" key="2">
    <citation type="submission" date="2022-01" db="EMBL/GenBank/DDBJ databases">
        <authorList>
            <person name="Yamashiro T."/>
            <person name="Shiraishi A."/>
            <person name="Satake H."/>
            <person name="Nakayama K."/>
        </authorList>
    </citation>
    <scope>NUCLEOTIDE SEQUENCE</scope>
</reference>
<keyword evidence="3" id="KW-1185">Reference proteome</keyword>
<evidence type="ECO:0000313" key="2">
    <source>
        <dbReference type="EMBL" id="GJT12334.1"/>
    </source>
</evidence>
<feature type="compositionally biased region" description="Basic and acidic residues" evidence="1">
    <location>
        <begin position="359"/>
        <end position="369"/>
    </location>
</feature>
<accession>A0ABQ5BDJ4</accession>